<evidence type="ECO:0000313" key="3">
    <source>
        <dbReference type="Proteomes" id="UP000193411"/>
    </source>
</evidence>
<dbReference type="EMBL" id="MCFL01000365">
    <property type="protein sequence ID" value="ORZ28062.1"/>
    <property type="molecule type" value="Genomic_DNA"/>
</dbReference>
<reference evidence="2 3" key="1">
    <citation type="submission" date="2016-07" db="EMBL/GenBank/DDBJ databases">
        <title>Pervasive Adenine N6-methylation of Active Genes in Fungi.</title>
        <authorList>
            <consortium name="DOE Joint Genome Institute"/>
            <person name="Mondo S.J."/>
            <person name="Dannebaum R.O."/>
            <person name="Kuo R.C."/>
            <person name="Labutti K."/>
            <person name="Haridas S."/>
            <person name="Kuo A."/>
            <person name="Salamov A."/>
            <person name="Ahrendt S.R."/>
            <person name="Lipzen A."/>
            <person name="Sullivan W."/>
            <person name="Andreopoulos W.B."/>
            <person name="Clum A."/>
            <person name="Lindquist E."/>
            <person name="Daum C."/>
            <person name="Ramamoorthy G.K."/>
            <person name="Gryganskyi A."/>
            <person name="Culley D."/>
            <person name="Magnuson J.K."/>
            <person name="James T.Y."/>
            <person name="O'Malley M.A."/>
            <person name="Stajich J.E."/>
            <person name="Spatafora J.W."/>
            <person name="Visel A."/>
            <person name="Grigoriev I.V."/>
        </authorList>
    </citation>
    <scope>NUCLEOTIDE SEQUENCE [LARGE SCALE GENOMIC DNA]</scope>
    <source>
        <strain evidence="2 3">PL171</strain>
    </source>
</reference>
<feature type="compositionally biased region" description="Basic residues" evidence="1">
    <location>
        <begin position="49"/>
        <end position="61"/>
    </location>
</feature>
<evidence type="ECO:0000256" key="1">
    <source>
        <dbReference type="SAM" id="MobiDB-lite"/>
    </source>
</evidence>
<feature type="compositionally biased region" description="Basic and acidic residues" evidence="1">
    <location>
        <begin position="62"/>
        <end position="76"/>
    </location>
</feature>
<sequence>MVGHRIPRRCLRMHRDDDGTTHQPLGSIHHSARNQEEDQGDPRRDRLLHFRRRHSCHHRHRRPDDPEEHPRGRAQDFTRPWLRHQHRQVRQGVHLQQGRVFPSILGTNGTMATLLRTSLVSPCQSQPPLSPRHIPNPFSSPLLRPFPSLPHPMYITRPALNPVRTKT</sequence>
<keyword evidence="3" id="KW-1185">Reference proteome</keyword>
<feature type="region of interest" description="Disordered" evidence="1">
    <location>
        <begin position="1"/>
        <end position="78"/>
    </location>
</feature>
<accession>A0A1Y2H4V0</accession>
<feature type="compositionally biased region" description="Basic residues" evidence="1">
    <location>
        <begin position="1"/>
        <end position="12"/>
    </location>
</feature>
<organism evidence="2 3">
    <name type="scientific">Catenaria anguillulae PL171</name>
    <dbReference type="NCBI Taxonomy" id="765915"/>
    <lineage>
        <taxon>Eukaryota</taxon>
        <taxon>Fungi</taxon>
        <taxon>Fungi incertae sedis</taxon>
        <taxon>Blastocladiomycota</taxon>
        <taxon>Blastocladiomycetes</taxon>
        <taxon>Blastocladiales</taxon>
        <taxon>Catenariaceae</taxon>
        <taxon>Catenaria</taxon>
    </lineage>
</organism>
<evidence type="ECO:0000313" key="2">
    <source>
        <dbReference type="EMBL" id="ORZ28062.1"/>
    </source>
</evidence>
<comment type="caution">
    <text evidence="2">The sequence shown here is derived from an EMBL/GenBank/DDBJ whole genome shotgun (WGS) entry which is preliminary data.</text>
</comment>
<proteinExistence type="predicted"/>
<feature type="compositionally biased region" description="Basic and acidic residues" evidence="1">
    <location>
        <begin position="33"/>
        <end position="48"/>
    </location>
</feature>
<dbReference type="Proteomes" id="UP000193411">
    <property type="component" value="Unassembled WGS sequence"/>
</dbReference>
<dbReference type="AlphaFoldDB" id="A0A1Y2H4V0"/>
<name>A0A1Y2H4V0_9FUNG</name>
<protein>
    <submittedName>
        <fullName evidence="2">Uncharacterized protein</fullName>
    </submittedName>
</protein>
<gene>
    <name evidence="2" type="ORF">BCR44DRAFT_1204146</name>
</gene>